<keyword evidence="5" id="KW-1185">Reference proteome</keyword>
<dbReference type="GO" id="GO:0006083">
    <property type="term" value="P:acetate metabolic process"/>
    <property type="evidence" value="ECO:0007669"/>
    <property type="project" value="InterPro"/>
</dbReference>
<dbReference type="Gene3D" id="3.40.630.30">
    <property type="match status" value="1"/>
</dbReference>
<dbReference type="EMBL" id="CP061799">
    <property type="protein sequence ID" value="QTA80604.1"/>
    <property type="molecule type" value="Genomic_DNA"/>
</dbReference>
<dbReference type="InterPro" id="IPR046433">
    <property type="entry name" value="ActCoA_hydro"/>
</dbReference>
<dbReference type="Gene3D" id="3.40.1080.20">
    <property type="entry name" value="Acetyl-CoA hydrolase/transferase C-terminal domain"/>
    <property type="match status" value="1"/>
</dbReference>
<evidence type="ECO:0000256" key="1">
    <source>
        <dbReference type="ARBA" id="ARBA00009632"/>
    </source>
</evidence>
<dbReference type="Pfam" id="PF13336">
    <property type="entry name" value="AcetylCoA_hyd_C"/>
    <property type="match status" value="1"/>
</dbReference>
<accession>A0A975B894</accession>
<name>A0A975B894_9BACT</name>
<dbReference type="CDD" id="cd04301">
    <property type="entry name" value="NAT_SF"/>
    <property type="match status" value="1"/>
</dbReference>
<proteinExistence type="inferred from homology"/>
<dbReference type="InterPro" id="IPR026888">
    <property type="entry name" value="AcetylCoA_hyd_C"/>
</dbReference>
<dbReference type="PROSITE" id="PS51186">
    <property type="entry name" value="GNAT"/>
    <property type="match status" value="1"/>
</dbReference>
<organism evidence="4 5">
    <name type="scientific">Desulfonema limicola</name>
    <dbReference type="NCBI Taxonomy" id="45656"/>
    <lineage>
        <taxon>Bacteria</taxon>
        <taxon>Pseudomonadati</taxon>
        <taxon>Thermodesulfobacteriota</taxon>
        <taxon>Desulfobacteria</taxon>
        <taxon>Desulfobacterales</taxon>
        <taxon>Desulfococcaceae</taxon>
        <taxon>Desulfonema</taxon>
    </lineage>
</organism>
<dbReference type="KEGG" id="dli:dnl_29140"/>
<dbReference type="Gene3D" id="3.30.750.70">
    <property type="entry name" value="4-hydroxybutyrate coenzyme like domains"/>
    <property type="match status" value="1"/>
</dbReference>
<dbReference type="InterPro" id="IPR016181">
    <property type="entry name" value="Acyl_CoA_acyltransferase"/>
</dbReference>
<dbReference type="Gene3D" id="3.40.1080.10">
    <property type="entry name" value="Glutaconate Coenzyme A-transferase"/>
    <property type="match status" value="1"/>
</dbReference>
<dbReference type="SUPFAM" id="SSF55729">
    <property type="entry name" value="Acyl-CoA N-acyltransferases (Nat)"/>
    <property type="match status" value="1"/>
</dbReference>
<dbReference type="InterPro" id="IPR038460">
    <property type="entry name" value="AcetylCoA_hyd_C_sf"/>
</dbReference>
<dbReference type="InterPro" id="IPR037171">
    <property type="entry name" value="NagB/RpiA_transferase-like"/>
</dbReference>
<dbReference type="Proteomes" id="UP000663720">
    <property type="component" value="Chromosome"/>
</dbReference>
<dbReference type="PANTHER" id="PTHR21432:SF20">
    <property type="entry name" value="ACETYL-COA HYDROLASE"/>
    <property type="match status" value="1"/>
</dbReference>
<dbReference type="GO" id="GO:0016787">
    <property type="term" value="F:hydrolase activity"/>
    <property type="evidence" value="ECO:0007669"/>
    <property type="project" value="UniProtKB-KW"/>
</dbReference>
<dbReference type="GO" id="GO:0016747">
    <property type="term" value="F:acyltransferase activity, transferring groups other than amino-acyl groups"/>
    <property type="evidence" value="ECO:0007669"/>
    <property type="project" value="InterPro"/>
</dbReference>
<dbReference type="AlphaFoldDB" id="A0A975B894"/>
<dbReference type="Pfam" id="PF02550">
    <property type="entry name" value="AcetylCoA_hydro"/>
    <property type="match status" value="1"/>
</dbReference>
<feature type="domain" description="N-acetyltransferase" evidence="3">
    <location>
        <begin position="466"/>
        <end position="620"/>
    </location>
</feature>
<protein>
    <submittedName>
        <fullName evidence="4">Acetyl-CoA hydrolase/transferase family protein</fullName>
    </submittedName>
</protein>
<evidence type="ECO:0000256" key="2">
    <source>
        <dbReference type="ARBA" id="ARBA00022679"/>
    </source>
</evidence>
<dbReference type="InterPro" id="IPR003702">
    <property type="entry name" value="ActCoA_hydro_N"/>
</dbReference>
<reference evidence="4" key="1">
    <citation type="journal article" date="2021" name="Microb. Physiol.">
        <title>Proteogenomic Insights into the Physiology of Marine, Sulfate-Reducing, Filamentous Desulfonema limicola and Desulfonema magnum.</title>
        <authorList>
            <person name="Schnaars V."/>
            <person name="Wohlbrand L."/>
            <person name="Scheve S."/>
            <person name="Hinrichs C."/>
            <person name="Reinhardt R."/>
            <person name="Rabus R."/>
        </authorList>
    </citation>
    <scope>NUCLEOTIDE SEQUENCE</scope>
    <source>
        <strain evidence="4">5ac10</strain>
    </source>
</reference>
<dbReference type="Pfam" id="PF00583">
    <property type="entry name" value="Acetyltransf_1"/>
    <property type="match status" value="1"/>
</dbReference>
<sequence>MKYNSYWADDYIEKRRSAAKAMELICSGQRIFIGSFCGQPQYLEQQLADSASRFANLEIVRIMSMEGSPLTQIANKSQEQNVSIRNIYLGSAKSLDLAPNMRFYTPVNMSEVPNLFTSRRIPIDVAMIQVTPPDDFGWMSLGVSVDVGMAAALSADIVIAQVNTKMPKVMGKSFIHVNDVTAVVEHDEDLLTITKPPATKADEQIGLHIARLIEDGSTLQIGLDAASQATSKALLEKNDLGIHSAFLTDDIMRLYSIGVVNNHKKGFNEGKLVASSAVGTQMLYEFLDFNPAVDFYPTDYVNDIEIISRHNKMVSMNVARYMDLTGQVSADASSYTLYAGVSGIPDFVRGSNRSKGGKSIIMLNSVTEDGKQSRIVPLLNNTITTVPREDVRYVVTEYGAVNIFGKSTQERALAMISLAHPDFRDQLLESAKEIGMIGKERTLGDSVHGIYPVKLEEIVEIQGQEVTLRPVKTVDERRIQEHFYNMDRKDILSRFFHEKRKFYRQDIQDMFHIDYIRNLTIVALVGDFGFGRVVGMGEYYLNPAMNMAEVSFSISKEFQGYGLGKMLIRKLAEAARENGFTGVFAYTSRSNHRMINLFKSLPYKVNTTIEDDLELTCRFDEPL</sequence>
<dbReference type="RefSeq" id="WP_207692237.1">
    <property type="nucleotide sequence ID" value="NZ_CP061799.1"/>
</dbReference>
<evidence type="ECO:0000313" key="5">
    <source>
        <dbReference type="Proteomes" id="UP000663720"/>
    </source>
</evidence>
<evidence type="ECO:0000313" key="4">
    <source>
        <dbReference type="EMBL" id="QTA80604.1"/>
    </source>
</evidence>
<dbReference type="GO" id="GO:0008775">
    <property type="term" value="F:acetate CoA-transferase activity"/>
    <property type="evidence" value="ECO:0007669"/>
    <property type="project" value="InterPro"/>
</dbReference>
<gene>
    <name evidence="4" type="ORF">dnl_29140</name>
</gene>
<keyword evidence="4" id="KW-0378">Hydrolase</keyword>
<comment type="similarity">
    <text evidence="1">Belongs to the acetyl-CoA hydrolase/transferase family.</text>
</comment>
<keyword evidence="2" id="KW-0808">Transferase</keyword>
<evidence type="ECO:0000259" key="3">
    <source>
        <dbReference type="PROSITE" id="PS51186"/>
    </source>
</evidence>
<dbReference type="SUPFAM" id="SSF100950">
    <property type="entry name" value="NagB/RpiA/CoA transferase-like"/>
    <property type="match status" value="2"/>
</dbReference>
<dbReference type="InterPro" id="IPR000182">
    <property type="entry name" value="GNAT_dom"/>
</dbReference>
<dbReference type="PANTHER" id="PTHR21432">
    <property type="entry name" value="ACETYL-COA HYDROLASE-RELATED"/>
    <property type="match status" value="1"/>
</dbReference>